<keyword evidence="11" id="KW-1185">Reference proteome</keyword>
<evidence type="ECO:0000313" key="10">
    <source>
        <dbReference type="EMBL" id="SHJ72142.1"/>
    </source>
</evidence>
<dbReference type="AlphaFoldDB" id="A0A1M6LM46"/>
<evidence type="ECO:0000256" key="7">
    <source>
        <dbReference type="ARBA" id="ARBA00057608"/>
    </source>
</evidence>
<keyword evidence="4 9" id="KW-0862">Zinc</keyword>
<evidence type="ECO:0000256" key="2">
    <source>
        <dbReference type="ARBA" id="ARBA00022763"/>
    </source>
</evidence>
<evidence type="ECO:0000256" key="1">
    <source>
        <dbReference type="ARBA" id="ARBA00022723"/>
    </source>
</evidence>
<keyword evidence="5" id="KW-0234">DNA repair</keyword>
<dbReference type="OrthoDB" id="9807664at2"/>
<dbReference type="InterPro" id="IPR005019">
    <property type="entry name" value="Adenine_glyco"/>
</dbReference>
<dbReference type="STRING" id="1168035.SAMN05444280_12743"/>
<dbReference type="PANTHER" id="PTHR31116">
    <property type="entry name" value="OS04G0501200 PROTEIN"/>
    <property type="match status" value="1"/>
</dbReference>
<evidence type="ECO:0000256" key="3">
    <source>
        <dbReference type="ARBA" id="ARBA00022801"/>
    </source>
</evidence>
<evidence type="ECO:0000256" key="5">
    <source>
        <dbReference type="ARBA" id="ARBA00023204"/>
    </source>
</evidence>
<reference evidence="10 11" key="1">
    <citation type="submission" date="2016-11" db="EMBL/GenBank/DDBJ databases">
        <authorList>
            <person name="Jaros S."/>
            <person name="Januszkiewicz K."/>
            <person name="Wedrychowicz H."/>
        </authorList>
    </citation>
    <scope>NUCLEOTIDE SEQUENCE [LARGE SCALE GENOMIC DNA]</scope>
    <source>
        <strain evidence="10 11">DSM 27063</strain>
    </source>
</reference>
<dbReference type="Gene3D" id="1.10.340.30">
    <property type="entry name" value="Hypothetical protein, domain 2"/>
    <property type="match status" value="1"/>
</dbReference>
<evidence type="ECO:0000256" key="4">
    <source>
        <dbReference type="ARBA" id="ARBA00022833"/>
    </source>
</evidence>
<dbReference type="EC" id="3.2.2.20" evidence="8"/>
<dbReference type="SUPFAM" id="SSF48150">
    <property type="entry name" value="DNA-glycosylase"/>
    <property type="match status" value="1"/>
</dbReference>
<keyword evidence="2" id="KW-0227">DNA damage</keyword>
<protein>
    <recommendedName>
        <fullName evidence="8">DNA-3-methyladenine glycosylase I</fullName>
        <ecNumber evidence="8">3.2.2.20</ecNumber>
    </recommendedName>
</protein>
<dbReference type="PANTHER" id="PTHR31116:SF29">
    <property type="entry name" value="DNA GLYCOSYLASE SUPERFAMILY PROTEIN"/>
    <property type="match status" value="1"/>
</dbReference>
<comment type="function">
    <text evidence="7">Hydrolysis of the deoxyribose N-glycosidic bond to excise 3-methyladenine from the damaged DNA polymer formed by alkylation lesions.</text>
</comment>
<dbReference type="Pfam" id="PF03352">
    <property type="entry name" value="Adenine_glyco"/>
    <property type="match status" value="1"/>
</dbReference>
<evidence type="ECO:0000256" key="8">
    <source>
        <dbReference type="ARBA" id="ARBA00066766"/>
    </source>
</evidence>
<proteinExistence type="predicted"/>
<evidence type="ECO:0000256" key="9">
    <source>
        <dbReference type="PIRSR" id="PIRSR605019-1"/>
    </source>
</evidence>
<keyword evidence="1 9" id="KW-0479">Metal-binding</keyword>
<organism evidence="10 11">
    <name type="scientific">Tangfeifania diversioriginum</name>
    <dbReference type="NCBI Taxonomy" id="1168035"/>
    <lineage>
        <taxon>Bacteria</taxon>
        <taxon>Pseudomonadati</taxon>
        <taxon>Bacteroidota</taxon>
        <taxon>Bacteroidia</taxon>
        <taxon>Marinilabiliales</taxon>
        <taxon>Prolixibacteraceae</taxon>
        <taxon>Tangfeifania</taxon>
    </lineage>
</organism>
<gene>
    <name evidence="10" type="ORF">SAMN05444280_12743</name>
</gene>
<evidence type="ECO:0000256" key="6">
    <source>
        <dbReference type="ARBA" id="ARBA00052558"/>
    </source>
</evidence>
<dbReference type="GO" id="GO:0006284">
    <property type="term" value="P:base-excision repair"/>
    <property type="evidence" value="ECO:0007669"/>
    <property type="project" value="InterPro"/>
</dbReference>
<dbReference type="GO" id="GO:0046872">
    <property type="term" value="F:metal ion binding"/>
    <property type="evidence" value="ECO:0007669"/>
    <property type="project" value="UniProtKB-KW"/>
</dbReference>
<comment type="catalytic activity">
    <reaction evidence="6">
        <text>Hydrolysis of alkylated DNA, releasing 3-methyladenine.</text>
        <dbReference type="EC" id="3.2.2.20"/>
    </reaction>
</comment>
<keyword evidence="3" id="KW-0378">Hydrolase</keyword>
<dbReference type="FunFam" id="1.10.340.30:FF:000009">
    <property type="entry name" value="DNA-3-methyladenine glycosylase I"/>
    <property type="match status" value="1"/>
</dbReference>
<feature type="binding site" evidence="9">
    <location>
        <position position="5"/>
    </location>
    <ligand>
        <name>Zn(2+)</name>
        <dbReference type="ChEBI" id="CHEBI:29105"/>
    </ligand>
</feature>
<feature type="binding site" evidence="9">
    <location>
        <position position="176"/>
    </location>
    <ligand>
        <name>Zn(2+)</name>
        <dbReference type="ChEBI" id="CHEBI:29105"/>
    </ligand>
</feature>
<dbReference type="InterPro" id="IPR011257">
    <property type="entry name" value="DNA_glycosylase"/>
</dbReference>
<sequence>MKKRCDWANSGELMIRYHDTEWGVPLHDDRKLFEFLVLEGFQAGLSWQIVLNKREAFREAFDGFNPEKIAAYDQAKLDELVQNKSIIRNKQKIAACVNNAQQFLKIQEEFGSFDKYIWQFVNFTPIVNTFSRTEELPAKTPLSDKISVDLKKRGFKFVGSTIVYAHMQATGMVNDHLVGCFRHSEVSDSGH</sequence>
<dbReference type="EMBL" id="FQZE01000027">
    <property type="protein sequence ID" value="SHJ72142.1"/>
    <property type="molecule type" value="Genomic_DNA"/>
</dbReference>
<name>A0A1M6LM46_9BACT</name>
<evidence type="ECO:0000313" key="11">
    <source>
        <dbReference type="Proteomes" id="UP000184050"/>
    </source>
</evidence>
<accession>A0A1M6LM46</accession>
<feature type="binding site" evidence="9">
    <location>
        <position position="18"/>
    </location>
    <ligand>
        <name>Zn(2+)</name>
        <dbReference type="ChEBI" id="CHEBI:29105"/>
    </ligand>
</feature>
<feature type="binding site" evidence="9">
    <location>
        <position position="180"/>
    </location>
    <ligand>
        <name>Zn(2+)</name>
        <dbReference type="ChEBI" id="CHEBI:29105"/>
    </ligand>
</feature>
<dbReference type="GO" id="GO:0008725">
    <property type="term" value="F:DNA-3-methyladenine glycosylase activity"/>
    <property type="evidence" value="ECO:0007669"/>
    <property type="project" value="UniProtKB-EC"/>
</dbReference>
<dbReference type="Proteomes" id="UP000184050">
    <property type="component" value="Unassembled WGS sequence"/>
</dbReference>
<dbReference type="RefSeq" id="WP_073171718.1">
    <property type="nucleotide sequence ID" value="NZ_FQZE01000027.1"/>
</dbReference>